<feature type="domain" description="Heterokaryon incompatibility" evidence="1">
    <location>
        <begin position="248"/>
        <end position="411"/>
    </location>
</feature>
<dbReference type="PANTHER" id="PTHR33112:SF16">
    <property type="entry name" value="HETEROKARYON INCOMPATIBILITY DOMAIN-CONTAINING PROTEIN"/>
    <property type="match status" value="1"/>
</dbReference>
<sequence>MEQQLDADHLCDRCRYGLYFPGIEQPLLAPEVVLSRWSKGPYTKQYGQHRFNSDFRHEDVLPDLAALKRTALKGCMFCHLLQSAIQSFVATSPVVYDAIQVHLDYFWDAVPKKNQTGSIITRWVLQASLLLHDPNMAKRREGLPQDIQVSSWTSGRAIFWPLARKSEGAHGLRLGMPSPLSGGGLAQQSLTFLRSNILRCVSTCEHALPDAKGFLPTRLIYVGQDQLRVVEARHDSDLKQLKAGDRQYATLSYCWGSHLEGLSQLRLTKDTQTQLQSGFPLEAMSAVQKDAVMVTRALGIPYLWIDALCILQGDATDWELESSLMHKIYGNAYVTICNLKSRSCQQGFLSDDQLRVNIPFDTMTQTRGVECYEIGPGFVSGCFPRAFEHDTWSRLDFDSTQWASRAWTFQEATLSTRMILFAKSGLYFSCGTGLVWEYGGVLEEPLNFSVHGIVQDTSAADMYRNWNQKIATQFSGRQATYLADSLPALSGTAQIFAAALDDEYVAGLWKGDLLAGLFWKMEDSLRSSLAGLLQSLDDAYIGPSWSWVGRPAGGSAVGKVRGFGPGRCNLYPARSSAVLHMQCDTLKSQAVPSGMDKYGRISGATLLIKTRVYPLALGWHPLPDDDDDCDGKRLSDTGNSYLEQPGGNKVAFSYHLDFFPNPDVNDPDQSWKQDLTLVLLGSINYESSESEDELGEMPCGLIVHQAKRNSSEYCRVGTFGPSTWQASSGTVFDLDMDFCYNWESRSLKVV</sequence>
<reference evidence="2" key="1">
    <citation type="journal article" date="2023" name="Mol. Phylogenet. Evol.">
        <title>Genome-scale phylogeny and comparative genomics of the fungal order Sordariales.</title>
        <authorList>
            <person name="Hensen N."/>
            <person name="Bonometti L."/>
            <person name="Westerberg I."/>
            <person name="Brannstrom I.O."/>
            <person name="Guillou S."/>
            <person name="Cros-Aarteil S."/>
            <person name="Calhoun S."/>
            <person name="Haridas S."/>
            <person name="Kuo A."/>
            <person name="Mondo S."/>
            <person name="Pangilinan J."/>
            <person name="Riley R."/>
            <person name="LaButti K."/>
            <person name="Andreopoulos B."/>
            <person name="Lipzen A."/>
            <person name="Chen C."/>
            <person name="Yan M."/>
            <person name="Daum C."/>
            <person name="Ng V."/>
            <person name="Clum A."/>
            <person name="Steindorff A."/>
            <person name="Ohm R.A."/>
            <person name="Martin F."/>
            <person name="Silar P."/>
            <person name="Natvig D.O."/>
            <person name="Lalanne C."/>
            <person name="Gautier V."/>
            <person name="Ament-Velasquez S.L."/>
            <person name="Kruys A."/>
            <person name="Hutchinson M.I."/>
            <person name="Powell A.J."/>
            <person name="Barry K."/>
            <person name="Miller A.N."/>
            <person name="Grigoriev I.V."/>
            <person name="Debuchy R."/>
            <person name="Gladieux P."/>
            <person name="Hiltunen Thoren M."/>
            <person name="Johannesson H."/>
        </authorList>
    </citation>
    <scope>NUCLEOTIDE SEQUENCE</scope>
    <source>
        <strain evidence="2">CBS 315.58</strain>
    </source>
</reference>
<dbReference type="InterPro" id="IPR010730">
    <property type="entry name" value="HET"/>
</dbReference>
<comment type="caution">
    <text evidence="2">The sequence shown here is derived from an EMBL/GenBank/DDBJ whole genome shotgun (WGS) entry which is preliminary data.</text>
</comment>
<accession>A0AAN6XS38</accession>
<proteinExistence type="predicted"/>
<dbReference type="PANTHER" id="PTHR33112">
    <property type="entry name" value="DOMAIN PROTEIN, PUTATIVE-RELATED"/>
    <property type="match status" value="1"/>
</dbReference>
<gene>
    <name evidence="2" type="ORF">QBC40DRAFT_215181</name>
</gene>
<dbReference type="Proteomes" id="UP001303160">
    <property type="component" value="Unassembled WGS sequence"/>
</dbReference>
<dbReference type="EMBL" id="MU863876">
    <property type="protein sequence ID" value="KAK4205575.1"/>
    <property type="molecule type" value="Genomic_DNA"/>
</dbReference>
<evidence type="ECO:0000313" key="3">
    <source>
        <dbReference type="Proteomes" id="UP001303160"/>
    </source>
</evidence>
<organism evidence="2 3">
    <name type="scientific">Triangularia verruculosa</name>
    <dbReference type="NCBI Taxonomy" id="2587418"/>
    <lineage>
        <taxon>Eukaryota</taxon>
        <taxon>Fungi</taxon>
        <taxon>Dikarya</taxon>
        <taxon>Ascomycota</taxon>
        <taxon>Pezizomycotina</taxon>
        <taxon>Sordariomycetes</taxon>
        <taxon>Sordariomycetidae</taxon>
        <taxon>Sordariales</taxon>
        <taxon>Podosporaceae</taxon>
        <taxon>Triangularia</taxon>
    </lineage>
</organism>
<name>A0AAN6XS38_9PEZI</name>
<dbReference type="AlphaFoldDB" id="A0AAN6XS38"/>
<reference evidence="2" key="2">
    <citation type="submission" date="2023-05" db="EMBL/GenBank/DDBJ databases">
        <authorList>
            <consortium name="Lawrence Berkeley National Laboratory"/>
            <person name="Steindorff A."/>
            <person name="Hensen N."/>
            <person name="Bonometti L."/>
            <person name="Westerberg I."/>
            <person name="Brannstrom I.O."/>
            <person name="Guillou S."/>
            <person name="Cros-Aarteil S."/>
            <person name="Calhoun S."/>
            <person name="Haridas S."/>
            <person name="Kuo A."/>
            <person name="Mondo S."/>
            <person name="Pangilinan J."/>
            <person name="Riley R."/>
            <person name="Labutti K."/>
            <person name="Andreopoulos B."/>
            <person name="Lipzen A."/>
            <person name="Chen C."/>
            <person name="Yanf M."/>
            <person name="Daum C."/>
            <person name="Ng V."/>
            <person name="Clum A."/>
            <person name="Ohm R."/>
            <person name="Martin F."/>
            <person name="Silar P."/>
            <person name="Natvig D."/>
            <person name="Lalanne C."/>
            <person name="Gautier V."/>
            <person name="Ament-Velasquez S.L."/>
            <person name="Kruys A."/>
            <person name="Hutchinson M.I."/>
            <person name="Powell A.J."/>
            <person name="Barry K."/>
            <person name="Miller A.N."/>
            <person name="Grigoriev I.V."/>
            <person name="Debuchy R."/>
            <person name="Gladieux P."/>
            <person name="Thoren M.H."/>
            <person name="Johannesson H."/>
        </authorList>
    </citation>
    <scope>NUCLEOTIDE SEQUENCE</scope>
    <source>
        <strain evidence="2">CBS 315.58</strain>
    </source>
</reference>
<evidence type="ECO:0000313" key="2">
    <source>
        <dbReference type="EMBL" id="KAK4205575.1"/>
    </source>
</evidence>
<keyword evidence="3" id="KW-1185">Reference proteome</keyword>
<protein>
    <submittedName>
        <fullName evidence="2">Het-domain-containing protein</fullName>
    </submittedName>
</protein>
<evidence type="ECO:0000259" key="1">
    <source>
        <dbReference type="Pfam" id="PF06985"/>
    </source>
</evidence>
<dbReference type="Pfam" id="PF06985">
    <property type="entry name" value="HET"/>
    <property type="match status" value="1"/>
</dbReference>